<evidence type="ECO:0000256" key="1">
    <source>
        <dbReference type="SAM" id="MobiDB-lite"/>
    </source>
</evidence>
<feature type="compositionally biased region" description="Polar residues" evidence="1">
    <location>
        <begin position="95"/>
        <end position="104"/>
    </location>
</feature>
<dbReference type="SUPFAM" id="SSF101447">
    <property type="entry name" value="Formin homology 2 domain (FH2 domain)"/>
    <property type="match status" value="1"/>
</dbReference>
<accession>A0A4U5UXH8</accession>
<proteinExistence type="predicted"/>
<dbReference type="EMBL" id="CM014089">
    <property type="protein sequence ID" value="TKS79461.1"/>
    <property type="molecule type" value="Genomic_DNA"/>
</dbReference>
<organism evidence="2 3">
    <name type="scientific">Collichthys lucidus</name>
    <name type="common">Big head croaker</name>
    <name type="synonym">Sciaena lucida</name>
    <dbReference type="NCBI Taxonomy" id="240159"/>
    <lineage>
        <taxon>Eukaryota</taxon>
        <taxon>Metazoa</taxon>
        <taxon>Chordata</taxon>
        <taxon>Craniata</taxon>
        <taxon>Vertebrata</taxon>
        <taxon>Euteleostomi</taxon>
        <taxon>Actinopterygii</taxon>
        <taxon>Neopterygii</taxon>
        <taxon>Teleostei</taxon>
        <taxon>Neoteleostei</taxon>
        <taxon>Acanthomorphata</taxon>
        <taxon>Eupercaria</taxon>
        <taxon>Sciaenidae</taxon>
        <taxon>Collichthys</taxon>
    </lineage>
</organism>
<sequence length="294" mass="32568">MANCVAFQSKLTSIMEMLAKAAVVEISKLWEDGFTLVQAELRRRETEIEALNRKLMLMESERLAGTSSSSSSSSSRREQQSKLLPSAGDGPIIDSVQTLSSNQSMREKADTSASHRTPTPPPPPPPPPPQTEEKQCEQLKYDHCESDGRDDDDEDLIVKLEDEDDVQIVEQIVDSDHSVNDGAGHHEIELNQLQPAEAMEEQESQHWSSVSVGDSDTADDSDCFFEPKQPSQNLDSEILLIQNALDFFDNTAETAYSDRFMRDNGQGLSQVIPEVLHGMLGDVGLLKRVRPATL</sequence>
<gene>
    <name evidence="2" type="ORF">D9C73_014309</name>
</gene>
<evidence type="ECO:0000313" key="2">
    <source>
        <dbReference type="EMBL" id="TKS79461.1"/>
    </source>
</evidence>
<name>A0A4U5UXH8_COLLU</name>
<dbReference type="Proteomes" id="UP000298787">
    <property type="component" value="Chromosome 12"/>
</dbReference>
<feature type="compositionally biased region" description="Polar residues" evidence="1">
    <location>
        <begin position="205"/>
        <end position="214"/>
    </location>
</feature>
<evidence type="ECO:0000313" key="3">
    <source>
        <dbReference type="Proteomes" id="UP000298787"/>
    </source>
</evidence>
<keyword evidence="3" id="KW-1185">Reference proteome</keyword>
<feature type="compositionally biased region" description="Pro residues" evidence="1">
    <location>
        <begin position="118"/>
        <end position="130"/>
    </location>
</feature>
<dbReference type="STRING" id="240159.A0A4U5UXH8"/>
<feature type="region of interest" description="Disordered" evidence="1">
    <location>
        <begin position="197"/>
        <end position="220"/>
    </location>
</feature>
<reference evidence="2 3" key="1">
    <citation type="submission" date="2019-01" db="EMBL/GenBank/DDBJ databases">
        <title>Genome Assembly of Collichthys lucidus.</title>
        <authorList>
            <person name="Cai M."/>
            <person name="Xiao S."/>
        </authorList>
    </citation>
    <scope>NUCLEOTIDE SEQUENCE [LARGE SCALE GENOMIC DNA]</scope>
    <source>
        <strain evidence="2">JT15FE1705JMU</strain>
        <tissue evidence="2">Muscle</tissue>
    </source>
</reference>
<dbReference type="AlphaFoldDB" id="A0A4U5UXH8"/>
<feature type="region of interest" description="Disordered" evidence="1">
    <location>
        <begin position="62"/>
        <end position="137"/>
    </location>
</feature>
<protein>
    <submittedName>
        <fullName evidence="2">Uncharacterized protein</fullName>
    </submittedName>
</protein>